<feature type="transmembrane region" description="Helical" evidence="1">
    <location>
        <begin position="20"/>
        <end position="39"/>
    </location>
</feature>
<dbReference type="RefSeq" id="WP_201923318.1">
    <property type="nucleotide sequence ID" value="NZ_BAABAX010000002.1"/>
</dbReference>
<keyword evidence="1" id="KW-1133">Transmembrane helix</keyword>
<dbReference type="AlphaFoldDB" id="A0A937A0M2"/>
<dbReference type="Proteomes" id="UP000651057">
    <property type="component" value="Unassembled WGS sequence"/>
</dbReference>
<keyword evidence="3" id="KW-1185">Reference proteome</keyword>
<feature type="transmembrane region" description="Helical" evidence="1">
    <location>
        <begin position="51"/>
        <end position="75"/>
    </location>
</feature>
<evidence type="ECO:0000313" key="2">
    <source>
        <dbReference type="EMBL" id="MBL0685320.1"/>
    </source>
</evidence>
<sequence>MISLNMIWPAIYVYDEIWRFWFLVFATITIETIAIKMILKYTWTKSFLSSIIGNLVSGLVGTFVMMWAMLFWHLIADNFVPNATFDIINWIATYILMCLGSVFIETVTVSLIFKDSLKRLFIPLLVGNLMTYGFIAYTRTTKTNKDPDEAKTEEVFYKSIPNRFFLLDSTSLDIYSSKIDLSLDKNDQILNENYNLQIRFDKENPKHFQFELRYIDNEYAGGIQDGYKSIKLNELRDTINVILEQKNPKKGVGWKEPIVTDTIKFIRVR</sequence>
<evidence type="ECO:0000256" key="1">
    <source>
        <dbReference type="SAM" id="Phobius"/>
    </source>
</evidence>
<organism evidence="2 3">
    <name type="scientific">Aquimarina mytili</name>
    <dbReference type="NCBI Taxonomy" id="874423"/>
    <lineage>
        <taxon>Bacteria</taxon>
        <taxon>Pseudomonadati</taxon>
        <taxon>Bacteroidota</taxon>
        <taxon>Flavobacteriia</taxon>
        <taxon>Flavobacteriales</taxon>
        <taxon>Flavobacteriaceae</taxon>
        <taxon>Aquimarina</taxon>
    </lineage>
</organism>
<comment type="caution">
    <text evidence="2">The sequence shown here is derived from an EMBL/GenBank/DDBJ whole genome shotgun (WGS) entry which is preliminary data.</text>
</comment>
<gene>
    <name evidence="2" type="ORF">JJQ60_17435</name>
</gene>
<protein>
    <submittedName>
        <fullName evidence="2">Uncharacterized protein</fullName>
    </submittedName>
</protein>
<keyword evidence="1" id="KW-0472">Membrane</keyword>
<evidence type="ECO:0000313" key="3">
    <source>
        <dbReference type="Proteomes" id="UP000651057"/>
    </source>
</evidence>
<name>A0A937A0M2_9FLAO</name>
<reference evidence="2" key="1">
    <citation type="submission" date="2021-01" db="EMBL/GenBank/DDBJ databases">
        <authorList>
            <person name="Zhong Y.L."/>
        </authorList>
    </citation>
    <scope>NUCLEOTIDE SEQUENCE</scope>
    <source>
        <strain evidence="2">KCTC 23302</strain>
    </source>
</reference>
<proteinExistence type="predicted"/>
<accession>A0A937A0M2</accession>
<dbReference type="EMBL" id="JAERQJ010000008">
    <property type="protein sequence ID" value="MBL0685320.1"/>
    <property type="molecule type" value="Genomic_DNA"/>
</dbReference>
<feature type="transmembrane region" description="Helical" evidence="1">
    <location>
        <begin position="87"/>
        <end position="113"/>
    </location>
</feature>
<feature type="transmembrane region" description="Helical" evidence="1">
    <location>
        <begin position="120"/>
        <end position="137"/>
    </location>
</feature>
<keyword evidence="1" id="KW-0812">Transmembrane</keyword>